<organism evidence="1 2">
    <name type="scientific">Bacillus salitolerans</name>
    <dbReference type="NCBI Taxonomy" id="1437434"/>
    <lineage>
        <taxon>Bacteria</taxon>
        <taxon>Bacillati</taxon>
        <taxon>Bacillota</taxon>
        <taxon>Bacilli</taxon>
        <taxon>Bacillales</taxon>
        <taxon>Bacillaceae</taxon>
        <taxon>Bacillus</taxon>
    </lineage>
</organism>
<name>A0ABW4LXM3_9BACI</name>
<reference evidence="2" key="1">
    <citation type="journal article" date="2019" name="Int. J. Syst. Evol. Microbiol.">
        <title>The Global Catalogue of Microorganisms (GCM) 10K type strain sequencing project: providing services to taxonomists for standard genome sequencing and annotation.</title>
        <authorList>
            <consortium name="The Broad Institute Genomics Platform"/>
            <consortium name="The Broad Institute Genome Sequencing Center for Infectious Disease"/>
            <person name="Wu L."/>
            <person name="Ma J."/>
        </authorList>
    </citation>
    <scope>NUCLEOTIDE SEQUENCE [LARGE SCALE GENOMIC DNA]</scope>
    <source>
        <strain evidence="2">CCUG 49339</strain>
    </source>
</reference>
<comment type="caution">
    <text evidence="1">The sequence shown here is derived from an EMBL/GenBank/DDBJ whole genome shotgun (WGS) entry which is preliminary data.</text>
</comment>
<accession>A0ABW4LXM3</accession>
<dbReference type="Proteomes" id="UP001597214">
    <property type="component" value="Unassembled WGS sequence"/>
</dbReference>
<dbReference type="InterPro" id="IPR009711">
    <property type="entry name" value="UPF0473"/>
</dbReference>
<dbReference type="Pfam" id="PF06949">
    <property type="entry name" value="DUF1292"/>
    <property type="match status" value="1"/>
</dbReference>
<dbReference type="RefSeq" id="WP_377930154.1">
    <property type="nucleotide sequence ID" value="NZ_JBHUEM010000052.1"/>
</dbReference>
<evidence type="ECO:0000313" key="2">
    <source>
        <dbReference type="Proteomes" id="UP001597214"/>
    </source>
</evidence>
<sequence>MELQERDFITIEDENGSEKEYSVEALFHQGEESYALLDSDDETLLMKVENEDGEQYLVGIEDEEETESILSAYQIAVEAANRVES</sequence>
<gene>
    <name evidence="1" type="ORF">ACFSCX_20660</name>
</gene>
<protein>
    <submittedName>
        <fullName evidence="1">DUF1292 domain-containing protein</fullName>
    </submittedName>
</protein>
<keyword evidence="2" id="KW-1185">Reference proteome</keyword>
<evidence type="ECO:0000313" key="1">
    <source>
        <dbReference type="EMBL" id="MFD1738928.1"/>
    </source>
</evidence>
<dbReference type="EMBL" id="JBHUEM010000052">
    <property type="protein sequence ID" value="MFD1738928.1"/>
    <property type="molecule type" value="Genomic_DNA"/>
</dbReference>
<proteinExistence type="predicted"/>